<organism evidence="1">
    <name type="scientific">Oryza nivara</name>
    <name type="common">Indian wild rice</name>
    <name type="synonym">Oryza sativa f. spontanea</name>
    <dbReference type="NCBI Taxonomy" id="4536"/>
    <lineage>
        <taxon>Eukaryota</taxon>
        <taxon>Viridiplantae</taxon>
        <taxon>Streptophyta</taxon>
        <taxon>Embryophyta</taxon>
        <taxon>Tracheophyta</taxon>
        <taxon>Spermatophyta</taxon>
        <taxon>Magnoliopsida</taxon>
        <taxon>Liliopsida</taxon>
        <taxon>Poales</taxon>
        <taxon>Poaceae</taxon>
        <taxon>BOP clade</taxon>
        <taxon>Oryzoideae</taxon>
        <taxon>Oryzeae</taxon>
        <taxon>Oryzinae</taxon>
        <taxon>Oryza</taxon>
    </lineage>
</organism>
<proteinExistence type="predicted"/>
<dbReference type="Proteomes" id="UP000006591">
    <property type="component" value="Chromosome 3"/>
</dbReference>
<accession>A0A0E0GIY6</accession>
<dbReference type="HOGENOM" id="CLU_2642294_0_0_1"/>
<evidence type="ECO:0000313" key="1">
    <source>
        <dbReference type="EnsemblPlants" id="ONIVA03G09080.1"/>
    </source>
</evidence>
<keyword evidence="2" id="KW-1185">Reference proteome</keyword>
<dbReference type="Gramene" id="ONIVA03G09080.1">
    <property type="protein sequence ID" value="ONIVA03G09080.1"/>
    <property type="gene ID" value="ONIVA03G09080"/>
</dbReference>
<evidence type="ECO:0000313" key="2">
    <source>
        <dbReference type="Proteomes" id="UP000006591"/>
    </source>
</evidence>
<reference evidence="1" key="2">
    <citation type="submission" date="2018-04" db="EMBL/GenBank/DDBJ databases">
        <title>OnivRS2 (Oryza nivara Reference Sequence Version 2).</title>
        <authorList>
            <person name="Zhang J."/>
            <person name="Kudrna D."/>
            <person name="Lee S."/>
            <person name="Talag J."/>
            <person name="Rajasekar S."/>
            <person name="Welchert J."/>
            <person name="Hsing Y.-I."/>
            <person name="Wing R.A."/>
        </authorList>
    </citation>
    <scope>NUCLEOTIDE SEQUENCE [LARGE SCALE GENOMIC DNA]</scope>
    <source>
        <strain evidence="1">SL10</strain>
    </source>
</reference>
<sequence>MGFCEAWRVIMRKPGRCVQNKVRTSRNSRSRLTSPHAIETSERNKRKWHQYQEVSQKAVKEQPCRMVMDANQNLKNN</sequence>
<name>A0A0E0GIY6_ORYNI</name>
<reference evidence="1" key="1">
    <citation type="submission" date="2015-04" db="UniProtKB">
        <authorList>
            <consortium name="EnsemblPlants"/>
        </authorList>
    </citation>
    <scope>IDENTIFICATION</scope>
    <source>
        <strain evidence="1">SL10</strain>
    </source>
</reference>
<dbReference type="EnsemblPlants" id="ONIVA03G09080.1">
    <property type="protein sequence ID" value="ONIVA03G09080.1"/>
    <property type="gene ID" value="ONIVA03G09080"/>
</dbReference>
<dbReference type="AlphaFoldDB" id="A0A0E0GIY6"/>
<protein>
    <submittedName>
        <fullName evidence="1">Uncharacterized protein</fullName>
    </submittedName>
</protein>